<sequence>MNDDDDFYGGFNSYDKAYDIQNITSNPQFQQAVARSSHGRRPTASQMGYRDGASSYGKPPPTMINQSRMGGRTAMANNNEPARPMTAVRGAGYTSFANKVQAAERSLSSENLGEDGEEKCKQMENKVMDMLRESMIASEKKKYKEALDKGKEAGRRERAVVKHREQQGLVDSMNLDLTFTVLFNLAQQYEANDMTTEALNTYEIIVRNKMFPNSGRLRVNIGNIYFKKREFTKALKYYRMALDQVPSIQKDTRIKILNNIGVTFVRMGSYDDAVSTFEHCVEEHPDFSTALNLILVSFCIQDAEKMRESFVKLIDIPGFPDDEFLKEKDDDDVLLNQTLSSDMLRNYEKHMKTEFEKAIITAVKIISPVIAPDYAIGYEWCLESLKQSVHAPLAIELEMTKAGELMKNGDIDGAIEVLKVFNSQDSKTASAAANNLCMLRFLQGGRRLLDAQQYADQALSIDRYNSHAQVNQGNIAYMNGDLEKALSNYREALSNDASCVQALFNIGLTAKAQGNLEQALEYFYKLHGILLNNVQVLVQLASMYVLPKFAFLHINFSYELLEDSAQAIELYSQANSLVPNDPAILTKLADLYDQEGDKSQAFQCHYDSYRYFPSNLETVEWLASYYLETQFSEKSINYFEKAALMQPNVSKWQMMIASCLRRTGNYQRAFDLYRQIHRKFPQDLECLRFLVRIAGDLGMVEFKEYKDKLEKAEKINQLRLQRESDSSQGKRHSANSTHSLPPSGVTGLGSGSGGSSGGGRQYSAHIPLLDNNTPFTVTQRDMRAEDFSYEDPVTMTTRPKTGARKTTTDSNLDDFGEFDESLLPD</sequence>
<gene>
    <name evidence="3" type="primary">Cbn-osm-5</name>
    <name evidence="3" type="ORF">CAEBREN_01720</name>
</gene>
<name>G0M6Y3_CAEBE</name>
<feature type="region of interest" description="Disordered" evidence="2">
    <location>
        <begin position="716"/>
        <end position="767"/>
    </location>
</feature>
<reference evidence="4" key="1">
    <citation type="submission" date="2011-07" db="EMBL/GenBank/DDBJ databases">
        <authorList>
            <consortium name="Caenorhabditis brenneri Sequencing and Analysis Consortium"/>
            <person name="Wilson R.K."/>
        </authorList>
    </citation>
    <scope>NUCLEOTIDE SEQUENCE [LARGE SCALE GENOMIC DNA]</scope>
    <source>
        <strain evidence="4">PB2801</strain>
    </source>
</reference>
<dbReference type="InterPro" id="IPR011990">
    <property type="entry name" value="TPR-like_helical_dom_sf"/>
</dbReference>
<dbReference type="PROSITE" id="PS50005">
    <property type="entry name" value="TPR"/>
    <property type="match status" value="3"/>
</dbReference>
<dbReference type="EMBL" id="GL379786">
    <property type="protein sequence ID" value="EGT30662.1"/>
    <property type="molecule type" value="Genomic_DNA"/>
</dbReference>
<dbReference type="Pfam" id="PF13432">
    <property type="entry name" value="TPR_16"/>
    <property type="match status" value="2"/>
</dbReference>
<feature type="repeat" description="TPR" evidence="1">
    <location>
        <begin position="466"/>
        <end position="499"/>
    </location>
</feature>
<dbReference type="GO" id="GO:0035641">
    <property type="term" value="P:locomotory exploration behavior"/>
    <property type="evidence" value="ECO:0007669"/>
    <property type="project" value="EnsemblMetazoa"/>
</dbReference>
<keyword evidence="4" id="KW-1185">Reference proteome</keyword>
<evidence type="ECO:0000256" key="1">
    <source>
        <dbReference type="PROSITE-ProRule" id="PRU00339"/>
    </source>
</evidence>
<feature type="compositionally biased region" description="Acidic residues" evidence="2">
    <location>
        <begin position="811"/>
        <end position="825"/>
    </location>
</feature>
<dbReference type="HOGENOM" id="CLU_010738_1_0_1"/>
<dbReference type="PANTHER" id="PTHR44117">
    <property type="entry name" value="INTRAFLAGELLAR TRANSPORT PROTEIN 88 HOMOLOG"/>
    <property type="match status" value="1"/>
</dbReference>
<evidence type="ECO:0000313" key="3">
    <source>
        <dbReference type="EMBL" id="EGT30662.1"/>
    </source>
</evidence>
<dbReference type="FunFam" id="1.25.40.10:FF:000283">
    <property type="entry name" value="Intraflagellar transport 88"/>
    <property type="match status" value="1"/>
</dbReference>
<evidence type="ECO:0000313" key="4">
    <source>
        <dbReference type="Proteomes" id="UP000008068"/>
    </source>
</evidence>
<dbReference type="STRING" id="135651.G0M6Y3"/>
<dbReference type="FunCoup" id="G0M6Y3">
    <property type="interactions" value="897"/>
</dbReference>
<dbReference type="GO" id="GO:0043053">
    <property type="term" value="P:dauer entry"/>
    <property type="evidence" value="ECO:0007669"/>
    <property type="project" value="EnsemblMetazoa"/>
</dbReference>
<evidence type="ECO:0000256" key="2">
    <source>
        <dbReference type="SAM" id="MobiDB-lite"/>
    </source>
</evidence>
<keyword evidence="1" id="KW-0802">TPR repeat</keyword>
<dbReference type="GO" id="GO:0006970">
    <property type="term" value="P:response to osmotic stress"/>
    <property type="evidence" value="ECO:0007669"/>
    <property type="project" value="EnsemblMetazoa"/>
</dbReference>
<dbReference type="GO" id="GO:1905515">
    <property type="term" value="P:non-motile cilium assembly"/>
    <property type="evidence" value="ECO:0007669"/>
    <property type="project" value="EnsemblMetazoa"/>
</dbReference>
<feature type="compositionally biased region" description="Polar residues" evidence="2">
    <location>
        <begin position="794"/>
        <end position="810"/>
    </location>
</feature>
<dbReference type="GO" id="GO:0042073">
    <property type="term" value="P:intraciliary transport"/>
    <property type="evidence" value="ECO:0007669"/>
    <property type="project" value="TreeGrafter"/>
</dbReference>
<proteinExistence type="predicted"/>
<dbReference type="GO" id="GO:0030992">
    <property type="term" value="C:intraciliary transport particle B"/>
    <property type="evidence" value="ECO:0007669"/>
    <property type="project" value="EnsemblMetazoa"/>
</dbReference>
<dbReference type="GO" id="GO:0019894">
    <property type="term" value="F:kinesin binding"/>
    <property type="evidence" value="ECO:0007669"/>
    <property type="project" value="TreeGrafter"/>
</dbReference>
<accession>G0M6Y3</accession>
<feature type="repeat" description="TPR" evidence="1">
    <location>
        <begin position="215"/>
        <end position="248"/>
    </location>
</feature>
<dbReference type="GO" id="GO:0043005">
    <property type="term" value="C:neuron projection"/>
    <property type="evidence" value="ECO:0007669"/>
    <property type="project" value="EnsemblMetazoa"/>
</dbReference>
<dbReference type="SMART" id="SM00028">
    <property type="entry name" value="TPR"/>
    <property type="match status" value="8"/>
</dbReference>
<dbReference type="FunFam" id="1.25.40.10:FF:001034">
    <property type="entry name" value="Intraflagellar transport 88 homolog"/>
    <property type="match status" value="1"/>
</dbReference>
<feature type="repeat" description="TPR" evidence="1">
    <location>
        <begin position="254"/>
        <end position="287"/>
    </location>
</feature>
<organism evidence="4">
    <name type="scientific">Caenorhabditis brenneri</name>
    <name type="common">Nematode worm</name>
    <dbReference type="NCBI Taxonomy" id="135651"/>
    <lineage>
        <taxon>Eukaryota</taxon>
        <taxon>Metazoa</taxon>
        <taxon>Ecdysozoa</taxon>
        <taxon>Nematoda</taxon>
        <taxon>Chromadorea</taxon>
        <taxon>Rhabditida</taxon>
        <taxon>Rhabditina</taxon>
        <taxon>Rhabditomorpha</taxon>
        <taxon>Rhabditoidea</taxon>
        <taxon>Rhabditidae</taxon>
        <taxon>Peloderinae</taxon>
        <taxon>Caenorhabditis</taxon>
    </lineage>
</organism>
<dbReference type="eggNOG" id="KOG2003">
    <property type="taxonomic scope" value="Eukaryota"/>
</dbReference>
<dbReference type="OrthoDB" id="1926212at2759"/>
<dbReference type="SUPFAM" id="SSF48452">
    <property type="entry name" value="TPR-like"/>
    <property type="match status" value="2"/>
</dbReference>
<dbReference type="Proteomes" id="UP000008068">
    <property type="component" value="Unassembled WGS sequence"/>
</dbReference>
<feature type="compositionally biased region" description="Basic and acidic residues" evidence="2">
    <location>
        <begin position="716"/>
        <end position="725"/>
    </location>
</feature>
<dbReference type="AlphaFoldDB" id="G0M6Y3"/>
<dbReference type="Gene3D" id="1.25.40.10">
    <property type="entry name" value="Tetratricopeptide repeat domain"/>
    <property type="match status" value="3"/>
</dbReference>
<feature type="region of interest" description="Disordered" evidence="2">
    <location>
        <begin position="782"/>
        <end position="825"/>
    </location>
</feature>
<dbReference type="GO" id="GO:0097546">
    <property type="term" value="C:ciliary base"/>
    <property type="evidence" value="ECO:0007669"/>
    <property type="project" value="TreeGrafter"/>
</dbReference>
<dbReference type="InterPro" id="IPR019734">
    <property type="entry name" value="TPR_rpt"/>
</dbReference>
<dbReference type="OMA" id="RIKIMHN"/>
<dbReference type="GO" id="GO:0097730">
    <property type="term" value="C:non-motile cilium"/>
    <property type="evidence" value="ECO:0007669"/>
    <property type="project" value="EnsemblMetazoa"/>
</dbReference>
<dbReference type="InParanoid" id="G0M6Y3"/>
<dbReference type="Pfam" id="PF13424">
    <property type="entry name" value="TPR_12"/>
    <property type="match status" value="1"/>
</dbReference>
<protein>
    <submittedName>
        <fullName evidence="3">CBN-OSM-5 protein</fullName>
    </submittedName>
</protein>
<feature type="compositionally biased region" description="Gly residues" evidence="2">
    <location>
        <begin position="746"/>
        <end position="760"/>
    </location>
</feature>
<dbReference type="FunFam" id="1.25.40.10:FF:002971">
    <property type="entry name" value="OSM-5"/>
    <property type="match status" value="1"/>
</dbReference>
<dbReference type="GO" id="GO:0036064">
    <property type="term" value="C:ciliary basal body"/>
    <property type="evidence" value="ECO:0007669"/>
    <property type="project" value="EnsemblMetazoa"/>
</dbReference>
<dbReference type="GO" id="GO:0005814">
    <property type="term" value="C:centriole"/>
    <property type="evidence" value="ECO:0007669"/>
    <property type="project" value="TreeGrafter"/>
</dbReference>
<dbReference type="GO" id="GO:0050921">
    <property type="term" value="P:positive regulation of chemotaxis"/>
    <property type="evidence" value="ECO:0007669"/>
    <property type="project" value="EnsemblMetazoa"/>
</dbReference>
<feature type="region of interest" description="Disordered" evidence="2">
    <location>
        <begin position="28"/>
        <end position="61"/>
    </location>
</feature>
<dbReference type="PANTHER" id="PTHR44117:SF1">
    <property type="entry name" value="INTRAFLAGELLAR TRANSPORT PROTEIN 88 HOMOLOG"/>
    <property type="match status" value="1"/>
</dbReference>